<evidence type="ECO:0000313" key="2">
    <source>
        <dbReference type="Proteomes" id="UP001293254"/>
    </source>
</evidence>
<reference evidence="1" key="1">
    <citation type="submission" date="2020-06" db="EMBL/GenBank/DDBJ databases">
        <authorList>
            <person name="Li T."/>
            <person name="Hu X."/>
            <person name="Zhang T."/>
            <person name="Song X."/>
            <person name="Zhang H."/>
            <person name="Dai N."/>
            <person name="Sheng W."/>
            <person name="Hou X."/>
            <person name="Wei L."/>
        </authorList>
    </citation>
    <scope>NUCLEOTIDE SEQUENCE</scope>
    <source>
        <strain evidence="1">3651</strain>
        <tissue evidence="1">Leaf</tissue>
    </source>
</reference>
<name>A0AAE1YF67_9LAMI</name>
<gene>
    <name evidence="1" type="ORF">Salat_1194800</name>
</gene>
<organism evidence="1 2">
    <name type="scientific">Sesamum alatum</name>
    <dbReference type="NCBI Taxonomy" id="300844"/>
    <lineage>
        <taxon>Eukaryota</taxon>
        <taxon>Viridiplantae</taxon>
        <taxon>Streptophyta</taxon>
        <taxon>Embryophyta</taxon>
        <taxon>Tracheophyta</taxon>
        <taxon>Spermatophyta</taxon>
        <taxon>Magnoliopsida</taxon>
        <taxon>eudicotyledons</taxon>
        <taxon>Gunneridae</taxon>
        <taxon>Pentapetalae</taxon>
        <taxon>asterids</taxon>
        <taxon>lamiids</taxon>
        <taxon>Lamiales</taxon>
        <taxon>Pedaliaceae</taxon>
        <taxon>Sesamum</taxon>
    </lineage>
</organism>
<reference evidence="1" key="2">
    <citation type="journal article" date="2024" name="Plant">
        <title>Genomic evolution and insights into agronomic trait innovations of Sesamum species.</title>
        <authorList>
            <person name="Miao H."/>
            <person name="Wang L."/>
            <person name="Qu L."/>
            <person name="Liu H."/>
            <person name="Sun Y."/>
            <person name="Le M."/>
            <person name="Wang Q."/>
            <person name="Wei S."/>
            <person name="Zheng Y."/>
            <person name="Lin W."/>
            <person name="Duan Y."/>
            <person name="Cao H."/>
            <person name="Xiong S."/>
            <person name="Wang X."/>
            <person name="Wei L."/>
            <person name="Li C."/>
            <person name="Ma Q."/>
            <person name="Ju M."/>
            <person name="Zhao R."/>
            <person name="Li G."/>
            <person name="Mu C."/>
            <person name="Tian Q."/>
            <person name="Mei H."/>
            <person name="Zhang T."/>
            <person name="Gao T."/>
            <person name="Zhang H."/>
        </authorList>
    </citation>
    <scope>NUCLEOTIDE SEQUENCE</scope>
    <source>
        <strain evidence="1">3651</strain>
    </source>
</reference>
<dbReference type="AlphaFoldDB" id="A0AAE1YF67"/>
<protein>
    <submittedName>
        <fullName evidence="1">Uncharacterized protein</fullName>
    </submittedName>
</protein>
<evidence type="ECO:0000313" key="1">
    <source>
        <dbReference type="EMBL" id="KAK4428948.1"/>
    </source>
</evidence>
<keyword evidence="2" id="KW-1185">Reference proteome</keyword>
<dbReference type="EMBL" id="JACGWO010000004">
    <property type="protein sequence ID" value="KAK4428948.1"/>
    <property type="molecule type" value="Genomic_DNA"/>
</dbReference>
<dbReference type="Proteomes" id="UP001293254">
    <property type="component" value="Unassembled WGS sequence"/>
</dbReference>
<accession>A0AAE1YF67</accession>
<proteinExistence type="predicted"/>
<comment type="caution">
    <text evidence="1">The sequence shown here is derived from an EMBL/GenBank/DDBJ whole genome shotgun (WGS) entry which is preliminary data.</text>
</comment>
<sequence length="123" mass="14021">MADEIGHFNAALKFLNEKSSDVVVPLGFWHGDTESQGFHLKNLLVIGIMENDDNPSNVDLNWVDFFVYIHDPPLGRLTKEMVEFIRNQIGRFGDVYLDKGGQLWVLLYVSESASMSTNHYEKS</sequence>